<keyword evidence="2" id="KW-1185">Reference proteome</keyword>
<sequence length="148" mass="17519">MDTYFKDFETELGLVEEKLDILSEWHLSKKHHGATEIAEDCRTTISQLWIQFHKLSETYKQQEAKHEAFFDANVTNLLGELKKYDESLANNSIKLGEERPHWLLFNYLNRAVRSFTDPEKLATSDTRNIWRYLRDLIADDLEERGLLK</sequence>
<dbReference type="EMBL" id="RBCK01000002">
    <property type="protein sequence ID" value="RKN72081.1"/>
    <property type="molecule type" value="Genomic_DNA"/>
</dbReference>
<evidence type="ECO:0000313" key="2">
    <source>
        <dbReference type="Proteomes" id="UP000280509"/>
    </source>
</evidence>
<accession>A0A3B0BHW5</accession>
<reference evidence="1 2" key="1">
    <citation type="submission" date="2018-09" db="EMBL/GenBank/DDBJ databases">
        <title>Draft genome sequence of Streptococcus sp. KCOM 1699 (=ChDC B353).</title>
        <authorList>
            <person name="Kook J.-K."/>
            <person name="Park S.-N."/>
            <person name="Lim Y.K."/>
        </authorList>
    </citation>
    <scope>NUCLEOTIDE SEQUENCE [LARGE SCALE GENOMIC DNA]</scope>
    <source>
        <strain evidence="1 2">ChDC B353</strain>
    </source>
</reference>
<protein>
    <submittedName>
        <fullName evidence="1">Uncharacterized protein</fullName>
    </submittedName>
</protein>
<dbReference type="RefSeq" id="WP_120719099.1">
    <property type="nucleotide sequence ID" value="NZ_RBCK01000002.1"/>
</dbReference>
<organism evidence="1 2">
    <name type="scientific">Streptococcus chosunensis</name>
    <dbReference type="NCBI Taxonomy" id="2707003"/>
    <lineage>
        <taxon>Bacteria</taxon>
        <taxon>Bacillati</taxon>
        <taxon>Bacillota</taxon>
        <taxon>Bacilli</taxon>
        <taxon>Lactobacillales</taxon>
        <taxon>Streptococcaceae</taxon>
        <taxon>Streptococcus</taxon>
        <taxon>Streptococcus mitis group</taxon>
    </lineage>
</organism>
<dbReference type="AlphaFoldDB" id="A0A3B0BHW5"/>
<comment type="caution">
    <text evidence="1">The sequence shown here is derived from an EMBL/GenBank/DDBJ whole genome shotgun (WGS) entry which is preliminary data.</text>
</comment>
<proteinExistence type="predicted"/>
<evidence type="ECO:0000313" key="1">
    <source>
        <dbReference type="EMBL" id="RKN72081.1"/>
    </source>
</evidence>
<gene>
    <name evidence="1" type="ORF">D7D54_06745</name>
</gene>
<name>A0A3B0BHW5_9STRE</name>
<dbReference type="Proteomes" id="UP000280509">
    <property type="component" value="Unassembled WGS sequence"/>
</dbReference>